<accession>A0A316GET5</accession>
<proteinExistence type="inferred from homology"/>
<evidence type="ECO:0000313" key="7">
    <source>
        <dbReference type="EMBL" id="PWK53177.1"/>
    </source>
</evidence>
<dbReference type="PIRSF" id="PIRSF003085">
    <property type="entry name" value="CMAS"/>
    <property type="match status" value="1"/>
</dbReference>
<dbReference type="KEGG" id="salo:EF888_05900"/>
<protein>
    <submittedName>
        <fullName evidence="7">Cyclopropane-fatty-acyl-phospholipid synthase</fullName>
    </submittedName>
</protein>
<dbReference type="CDD" id="cd02440">
    <property type="entry name" value="AdoMet_MTases"/>
    <property type="match status" value="1"/>
</dbReference>
<evidence type="ECO:0000313" key="8">
    <source>
        <dbReference type="Proteomes" id="UP000245390"/>
    </source>
</evidence>
<evidence type="ECO:0000256" key="5">
    <source>
        <dbReference type="ARBA" id="ARBA00023098"/>
    </source>
</evidence>
<gene>
    <name evidence="7" type="ORF">C8D95_11479</name>
</gene>
<dbReference type="PANTHER" id="PTHR43667:SF1">
    <property type="entry name" value="CYCLOPROPANE-FATTY-ACYL-PHOSPHOLIPID SYNTHASE"/>
    <property type="match status" value="1"/>
</dbReference>
<keyword evidence="2" id="KW-0489">Methyltransferase</keyword>
<dbReference type="InterPro" id="IPR003333">
    <property type="entry name" value="CMAS"/>
</dbReference>
<dbReference type="InterPro" id="IPR029063">
    <property type="entry name" value="SAM-dependent_MTases_sf"/>
</dbReference>
<name>A0A316GET5_9RHOB</name>
<dbReference type="OrthoDB" id="9782855at2"/>
<dbReference type="RefSeq" id="WP_109761138.1">
    <property type="nucleotide sequence ID" value="NZ_QGGV01000014.1"/>
</dbReference>
<reference evidence="7 8" key="1">
    <citation type="submission" date="2018-05" db="EMBL/GenBank/DDBJ databases">
        <title>Genomic Encyclopedia of Type Strains, Phase IV (KMG-IV): sequencing the most valuable type-strain genomes for metagenomic binning, comparative biology and taxonomic classification.</title>
        <authorList>
            <person name="Goeker M."/>
        </authorList>
    </citation>
    <scope>NUCLEOTIDE SEQUENCE [LARGE SCALE GENOMIC DNA]</scope>
    <source>
        <strain evidence="7 8">DSM 103371</strain>
    </source>
</reference>
<dbReference type="Proteomes" id="UP000245390">
    <property type="component" value="Unassembled WGS sequence"/>
</dbReference>
<comment type="caution">
    <text evidence="7">The sequence shown here is derived from an EMBL/GenBank/DDBJ whole genome shotgun (WGS) entry which is preliminary data.</text>
</comment>
<evidence type="ECO:0000256" key="2">
    <source>
        <dbReference type="ARBA" id="ARBA00022603"/>
    </source>
</evidence>
<dbReference type="InterPro" id="IPR057206">
    <property type="entry name" value="DUF7884"/>
</dbReference>
<evidence type="ECO:0000256" key="1">
    <source>
        <dbReference type="ARBA" id="ARBA00010815"/>
    </source>
</evidence>
<dbReference type="GO" id="GO:0008610">
    <property type="term" value="P:lipid biosynthetic process"/>
    <property type="evidence" value="ECO:0007669"/>
    <property type="project" value="InterPro"/>
</dbReference>
<evidence type="ECO:0000256" key="4">
    <source>
        <dbReference type="ARBA" id="ARBA00022691"/>
    </source>
</evidence>
<dbReference type="InterPro" id="IPR050723">
    <property type="entry name" value="CFA/CMAS"/>
</dbReference>
<feature type="domain" description="DUF7884" evidence="6">
    <location>
        <begin position="9"/>
        <end position="89"/>
    </location>
</feature>
<evidence type="ECO:0000256" key="3">
    <source>
        <dbReference type="ARBA" id="ARBA00022679"/>
    </source>
</evidence>
<dbReference type="Pfam" id="PF02353">
    <property type="entry name" value="CMAS"/>
    <property type="match status" value="1"/>
</dbReference>
<keyword evidence="5" id="KW-0443">Lipid metabolism</keyword>
<dbReference type="Gene3D" id="3.40.50.150">
    <property type="entry name" value="Vaccinia Virus protein VP39"/>
    <property type="match status" value="1"/>
</dbReference>
<comment type="similarity">
    <text evidence="1">Belongs to the CFA/CMAS family.</text>
</comment>
<dbReference type="EMBL" id="QGGV01000014">
    <property type="protein sequence ID" value="PWK53177.1"/>
    <property type="molecule type" value="Genomic_DNA"/>
</dbReference>
<sequence>MWGSVLYGLLSSLFQTGCLTVETPDGRRKTFGDGTGEEVVVRITDPTLVRRIVVSPELGAGEGYMDGTLLVEGDRLREFLALAMRNMQSGQGRRNPWLASVDASRSALRRWRTYNPISRAKRNVAHHYDLSGELYDLFLDEDKQYSCAYFSEPAMSLAAAQAAKKQHVAKKLLLKPDMKVLDIGSGWGGLGLTLARDYGARVLGITLSEEQLAVARSRAKAEGLEDRVEFRLADYRDVSGEFDRIVSVGMFEHVGVPHYKDYFRRVRDLLAPDGVALIHTIGRSRPPGATSPWIEKYIFPGGNIPSLSEMVSATEKAGLWYTDVEIWRIHYAETLRHWFERFTANRDRVLDIYDERFFRMWQFYLAAAEMAFRHGRQAVFQLQLAKEQTAVPLTRSYMQTA</sequence>
<dbReference type="PANTHER" id="PTHR43667">
    <property type="entry name" value="CYCLOPROPANE-FATTY-ACYL-PHOSPHOLIPID SYNTHASE"/>
    <property type="match status" value="1"/>
</dbReference>
<keyword evidence="3" id="KW-0808">Transferase</keyword>
<dbReference type="GO" id="GO:0032259">
    <property type="term" value="P:methylation"/>
    <property type="evidence" value="ECO:0007669"/>
    <property type="project" value="UniProtKB-KW"/>
</dbReference>
<keyword evidence="8" id="KW-1185">Reference proteome</keyword>
<dbReference type="Pfam" id="PF25371">
    <property type="entry name" value="DUF7884"/>
    <property type="match status" value="1"/>
</dbReference>
<keyword evidence="4" id="KW-0949">S-adenosyl-L-methionine</keyword>
<dbReference type="SUPFAM" id="SSF53335">
    <property type="entry name" value="S-adenosyl-L-methionine-dependent methyltransferases"/>
    <property type="match status" value="1"/>
</dbReference>
<organism evidence="7 8">
    <name type="scientific">Silicimonas algicola</name>
    <dbReference type="NCBI Taxonomy" id="1826607"/>
    <lineage>
        <taxon>Bacteria</taxon>
        <taxon>Pseudomonadati</taxon>
        <taxon>Pseudomonadota</taxon>
        <taxon>Alphaproteobacteria</taxon>
        <taxon>Rhodobacterales</taxon>
        <taxon>Paracoccaceae</taxon>
    </lineage>
</organism>
<dbReference type="GO" id="GO:0008168">
    <property type="term" value="F:methyltransferase activity"/>
    <property type="evidence" value="ECO:0007669"/>
    <property type="project" value="UniProtKB-KW"/>
</dbReference>
<dbReference type="AlphaFoldDB" id="A0A316GET5"/>
<evidence type="ECO:0000259" key="6">
    <source>
        <dbReference type="Pfam" id="PF25371"/>
    </source>
</evidence>